<dbReference type="EMBL" id="JAVFHQ010000038">
    <property type="protein sequence ID" value="KAK4542830.1"/>
    <property type="molecule type" value="Genomic_DNA"/>
</dbReference>
<dbReference type="Gene3D" id="2.60.120.10">
    <property type="entry name" value="Jelly Rolls"/>
    <property type="match status" value="1"/>
</dbReference>
<dbReference type="SUPFAM" id="SSF51182">
    <property type="entry name" value="RmlC-like cupins"/>
    <property type="match status" value="1"/>
</dbReference>
<gene>
    <name evidence="4" type="ORF">LTR36_006206</name>
</gene>
<dbReference type="PROSITE" id="PS50011">
    <property type="entry name" value="PROTEIN_KINASE_DOM"/>
    <property type="match status" value="1"/>
</dbReference>
<name>A0AAV9JCL7_9PEZI</name>
<dbReference type="CDD" id="cd02219">
    <property type="entry name" value="cupin_YjlB-like"/>
    <property type="match status" value="1"/>
</dbReference>
<dbReference type="GO" id="GO:0030553">
    <property type="term" value="F:cGMP binding"/>
    <property type="evidence" value="ECO:0007669"/>
    <property type="project" value="UniProtKB-KW"/>
</dbReference>
<keyword evidence="5" id="KW-1185">Reference proteome</keyword>
<keyword evidence="1" id="KW-0140">cGMP</keyword>
<organism evidence="4 5">
    <name type="scientific">Oleoguttula mirabilis</name>
    <dbReference type="NCBI Taxonomy" id="1507867"/>
    <lineage>
        <taxon>Eukaryota</taxon>
        <taxon>Fungi</taxon>
        <taxon>Dikarya</taxon>
        <taxon>Ascomycota</taxon>
        <taxon>Pezizomycotina</taxon>
        <taxon>Dothideomycetes</taxon>
        <taxon>Dothideomycetidae</taxon>
        <taxon>Mycosphaerellales</taxon>
        <taxon>Teratosphaeriaceae</taxon>
        <taxon>Oleoguttula</taxon>
    </lineage>
</organism>
<proteinExistence type="predicted"/>
<dbReference type="Proteomes" id="UP001324427">
    <property type="component" value="Unassembled WGS sequence"/>
</dbReference>
<dbReference type="InterPro" id="IPR011051">
    <property type="entry name" value="RmlC_Cupin_sf"/>
</dbReference>
<dbReference type="PROSITE" id="PS00108">
    <property type="entry name" value="PROTEIN_KINASE_ST"/>
    <property type="match status" value="1"/>
</dbReference>
<dbReference type="SMART" id="SM00220">
    <property type="entry name" value="S_TKc"/>
    <property type="match status" value="1"/>
</dbReference>
<dbReference type="Pfam" id="PF00069">
    <property type="entry name" value="Pkinase"/>
    <property type="match status" value="1"/>
</dbReference>
<dbReference type="InterPro" id="IPR008271">
    <property type="entry name" value="Ser/Thr_kinase_AS"/>
</dbReference>
<keyword evidence="2" id="KW-0142">cGMP-binding</keyword>
<dbReference type="AlphaFoldDB" id="A0AAV9JCL7"/>
<accession>A0AAV9JCL7</accession>
<evidence type="ECO:0000256" key="1">
    <source>
        <dbReference type="ARBA" id="ARBA00022535"/>
    </source>
</evidence>
<sequence>MAGHTVRQPEVHWTKPTPHVPNSARPFLVYRNVLPEDLTLESATEALEANNWMKGGVFSHYPTAHFHSNTPECYAAIRGSTTCLYGVGPLDNQENGIAFHMKAGDIAVHAPGVAHRNVKTSTDYEYVGAYPKFVQLRQAVVDAFNAREKPLALATTEAEVAEARRNAPTIDYLEVARDAHIAAAVQEKLLPFQQTCANRLGQLRTFITNLGGPSRHGFENGMYEQVRSYAIGEHVRRQAELQQMQATRDRFRRDADYPPVPGKADGRHKMLEAWMIPSRKGLRKTARRAAFRGSASGYGMAGERWEGAWMIPGGGMSMTGLWVQIDEQGYVEDRIVRKDTFLDQDQWGSAAWIDGDLRDPGNRWPFEIACHSAVHRIKARASGNIGVPRLIARHVDDTDTMYKMYLEWCPFGDMSDLISAYRQAPKVNNLQPHIPEPVLWYLFRCLAEVGLAMEQGHTSLDDGPRGDWWQIVHRDIKPNNVFFAAKTAGHFDDYLTPKLGDFGSAFKTKEDDPFNPQLFRDGPFTKGWSAPETRSYVDRETLEPIDRFKILAATNVYGVGLVMFGLMALELKPVQPMWLGDDETAHNVRADAKGKYSDELIELVQQCLTFQPTSRPRFKDILRQIEVYTDESGLDLAQRMRLPATADPQARRNSNWLAHYTPADRYKIGFALNQLPADRGS</sequence>
<feature type="domain" description="Protein kinase" evidence="3">
    <location>
        <begin position="290"/>
        <end position="629"/>
    </location>
</feature>
<dbReference type="SUPFAM" id="SSF56112">
    <property type="entry name" value="Protein kinase-like (PK-like)"/>
    <property type="match status" value="1"/>
</dbReference>
<evidence type="ECO:0000259" key="3">
    <source>
        <dbReference type="PROSITE" id="PS50011"/>
    </source>
</evidence>
<dbReference type="PANTHER" id="PTHR36448:SF2">
    <property type="entry name" value="CUPIN TYPE-1 DOMAIN-CONTAINING PROTEIN"/>
    <property type="match status" value="1"/>
</dbReference>
<keyword evidence="2" id="KW-0547">Nucleotide-binding</keyword>
<dbReference type="Gene3D" id="1.10.510.10">
    <property type="entry name" value="Transferase(Phosphotransferase) domain 1"/>
    <property type="match status" value="1"/>
</dbReference>
<comment type="caution">
    <text evidence="4">The sequence shown here is derived from an EMBL/GenBank/DDBJ whole genome shotgun (WGS) entry which is preliminary data.</text>
</comment>
<evidence type="ECO:0000313" key="4">
    <source>
        <dbReference type="EMBL" id="KAK4542830.1"/>
    </source>
</evidence>
<dbReference type="InterPro" id="IPR014710">
    <property type="entry name" value="RmlC-like_jellyroll"/>
</dbReference>
<dbReference type="GO" id="GO:0004672">
    <property type="term" value="F:protein kinase activity"/>
    <property type="evidence" value="ECO:0007669"/>
    <property type="project" value="InterPro"/>
</dbReference>
<evidence type="ECO:0000313" key="5">
    <source>
        <dbReference type="Proteomes" id="UP001324427"/>
    </source>
</evidence>
<dbReference type="InterPro" id="IPR000719">
    <property type="entry name" value="Prot_kinase_dom"/>
</dbReference>
<dbReference type="InterPro" id="IPR047121">
    <property type="entry name" value="YjiB-like"/>
</dbReference>
<evidence type="ECO:0000256" key="2">
    <source>
        <dbReference type="ARBA" id="ARBA00022992"/>
    </source>
</evidence>
<protein>
    <recommendedName>
        <fullName evidence="3">Protein kinase domain-containing protein</fullName>
    </recommendedName>
</protein>
<dbReference type="GO" id="GO:0005524">
    <property type="term" value="F:ATP binding"/>
    <property type="evidence" value="ECO:0007669"/>
    <property type="project" value="InterPro"/>
</dbReference>
<dbReference type="PANTHER" id="PTHR36448">
    <property type="entry name" value="BLR7373 PROTEIN"/>
    <property type="match status" value="1"/>
</dbReference>
<dbReference type="InterPro" id="IPR011009">
    <property type="entry name" value="Kinase-like_dom_sf"/>
</dbReference>
<reference evidence="4 5" key="1">
    <citation type="submission" date="2021-11" db="EMBL/GenBank/DDBJ databases">
        <title>Black yeast isolated from Biological Soil Crust.</title>
        <authorList>
            <person name="Kurbessoian T."/>
        </authorList>
    </citation>
    <scope>NUCLEOTIDE SEQUENCE [LARGE SCALE GENOMIC DNA]</scope>
    <source>
        <strain evidence="4 5">CCFEE 5522</strain>
    </source>
</reference>